<feature type="chain" id="PRO_5012687966" description="Secreted protein" evidence="1">
    <location>
        <begin position="30"/>
        <end position="166"/>
    </location>
</feature>
<feature type="signal peptide" evidence="1">
    <location>
        <begin position="1"/>
        <end position="29"/>
    </location>
</feature>
<evidence type="ECO:0000313" key="3">
    <source>
        <dbReference type="Proteomes" id="UP000193285"/>
    </source>
</evidence>
<dbReference type="EMBL" id="LQPN01000066">
    <property type="protein sequence ID" value="ORW40789.1"/>
    <property type="molecule type" value="Genomic_DNA"/>
</dbReference>
<sequence length="166" mass="17564">MARNGSSKFAGLCATPLAIALVAAPTAAADNPSWNGQYAVTFMVAPKSGTSMAVGDPEVQHTQTYGFSSSCSNGKCVATIVSGPPPTNPTVPQPVQFTWDGSAWKQESDFQWDCMMPDTSIQWNPAHAVVRYTPQANGSLSGVMHADISSGACQGWIEEYMTADRV</sequence>
<evidence type="ECO:0000256" key="1">
    <source>
        <dbReference type="SAM" id="SignalP"/>
    </source>
</evidence>
<evidence type="ECO:0008006" key="4">
    <source>
        <dbReference type="Google" id="ProtNLM"/>
    </source>
</evidence>
<protein>
    <recommendedName>
        <fullName evidence="4">Secreted protein</fullName>
    </recommendedName>
</protein>
<reference evidence="2 3" key="1">
    <citation type="journal article" date="2015" name="Emerg. Microbes Infect.">
        <title>Characterization of 17 strains belonging to the Mycobacterium simiae complex and description of Mycobacterium paraense sp. nov.</title>
        <authorList>
            <person name="Fusco da Costa A.R."/>
            <person name="Fedrizzi T."/>
            <person name="Lopes M.L."/>
            <person name="Pecorari M."/>
            <person name="Oliveira da Costa W.L."/>
            <person name="Giacobazzi E."/>
            <person name="da Costa Bahia J.R."/>
            <person name="De Sanctis V."/>
            <person name="Batista Lima K.V."/>
            <person name="Bertorelli R."/>
            <person name="Grottola A."/>
            <person name="Fabio A."/>
            <person name="Mariottini A."/>
            <person name="Ferretti P."/>
            <person name="Di Leva F."/>
            <person name="Fregni Serpini G."/>
            <person name="Tagliazucchi S."/>
            <person name="Rumpianesi F."/>
            <person name="Jousson O."/>
            <person name="Segata N."/>
            <person name="Tortoli E."/>
        </authorList>
    </citation>
    <scope>NUCLEOTIDE SEQUENCE [LARGE SCALE GENOMIC DNA]</scope>
    <source>
        <strain evidence="2 3">IEC33</strain>
    </source>
</reference>
<proteinExistence type="predicted"/>
<gene>
    <name evidence="2" type="ORF">AWB90_22985</name>
</gene>
<name>A0A1X2A5M8_9MYCO</name>
<dbReference type="Proteomes" id="UP000193285">
    <property type="component" value="Unassembled WGS sequence"/>
</dbReference>
<dbReference type="AlphaFoldDB" id="A0A1X2A5M8"/>
<comment type="caution">
    <text evidence="2">The sequence shown here is derived from an EMBL/GenBank/DDBJ whole genome shotgun (WGS) entry which is preliminary data.</text>
</comment>
<dbReference type="STRING" id="767916.AWB91_01575"/>
<keyword evidence="1" id="KW-0732">Signal</keyword>
<organism evidence="2 3">
    <name type="scientific">Mycobacterium paraense</name>
    <dbReference type="NCBI Taxonomy" id="767916"/>
    <lineage>
        <taxon>Bacteria</taxon>
        <taxon>Bacillati</taxon>
        <taxon>Actinomycetota</taxon>
        <taxon>Actinomycetes</taxon>
        <taxon>Mycobacteriales</taxon>
        <taxon>Mycobacteriaceae</taxon>
        <taxon>Mycobacterium</taxon>
        <taxon>Mycobacterium simiae complex</taxon>
    </lineage>
</organism>
<accession>A0A1X2A5M8</accession>
<evidence type="ECO:0000313" key="2">
    <source>
        <dbReference type="EMBL" id="ORW40789.1"/>
    </source>
</evidence>
<dbReference type="OrthoDB" id="4459650at2"/>